<evidence type="ECO:0000313" key="2">
    <source>
        <dbReference type="Proteomes" id="UP001642360"/>
    </source>
</evidence>
<accession>A0ABC8T4Z0</accession>
<dbReference type="EMBL" id="CAUOFW020004209">
    <property type="protein sequence ID" value="CAK9164449.1"/>
    <property type="molecule type" value="Genomic_DNA"/>
</dbReference>
<organism evidence="1 2">
    <name type="scientific">Ilex paraguariensis</name>
    <name type="common">yerba mate</name>
    <dbReference type="NCBI Taxonomy" id="185542"/>
    <lineage>
        <taxon>Eukaryota</taxon>
        <taxon>Viridiplantae</taxon>
        <taxon>Streptophyta</taxon>
        <taxon>Embryophyta</taxon>
        <taxon>Tracheophyta</taxon>
        <taxon>Spermatophyta</taxon>
        <taxon>Magnoliopsida</taxon>
        <taxon>eudicotyledons</taxon>
        <taxon>Gunneridae</taxon>
        <taxon>Pentapetalae</taxon>
        <taxon>asterids</taxon>
        <taxon>campanulids</taxon>
        <taxon>Aquifoliales</taxon>
        <taxon>Aquifoliaceae</taxon>
        <taxon>Ilex</taxon>
    </lineage>
</organism>
<reference evidence="1 2" key="1">
    <citation type="submission" date="2024-02" db="EMBL/GenBank/DDBJ databases">
        <authorList>
            <person name="Vignale AGUSTIN F."/>
            <person name="Sosa J E."/>
            <person name="Modenutti C."/>
        </authorList>
    </citation>
    <scope>NUCLEOTIDE SEQUENCE [LARGE SCALE GENOMIC DNA]</scope>
</reference>
<protein>
    <submittedName>
        <fullName evidence="1">Uncharacterized protein</fullName>
    </submittedName>
</protein>
<gene>
    <name evidence="1" type="ORF">ILEXP_LOCUS33566</name>
</gene>
<sequence>IPSIGAACYTIHRCCLLHDPSVLLSPASIGAACYTINRCCSPLLQSVLPATRSIGAACYTIDRCCSPLLQSLLLRSVLLSTATRSIGAPLHCYTTDLVLLSTAALHCYTIGTVLQCYTPRLRVFATCTPLLLLD</sequence>
<keyword evidence="2" id="KW-1185">Reference proteome</keyword>
<comment type="caution">
    <text evidence="1">The sequence shown here is derived from an EMBL/GenBank/DDBJ whole genome shotgun (WGS) entry which is preliminary data.</text>
</comment>
<dbReference type="Proteomes" id="UP001642360">
    <property type="component" value="Unassembled WGS sequence"/>
</dbReference>
<proteinExistence type="predicted"/>
<dbReference type="AlphaFoldDB" id="A0ABC8T4Z0"/>
<name>A0ABC8T4Z0_9AQUA</name>
<feature type="non-terminal residue" evidence="1">
    <location>
        <position position="1"/>
    </location>
</feature>
<evidence type="ECO:0000313" key="1">
    <source>
        <dbReference type="EMBL" id="CAK9164449.1"/>
    </source>
</evidence>